<gene>
    <name evidence="10" type="ORF">FB192DRAFT_1309811</name>
</gene>
<keyword evidence="3 9" id="KW-0812">Transmembrane</keyword>
<feature type="transmembrane region" description="Helical" evidence="9">
    <location>
        <begin position="284"/>
        <end position="303"/>
    </location>
</feature>
<feature type="region of interest" description="Disordered" evidence="8">
    <location>
        <begin position="424"/>
        <end position="468"/>
    </location>
</feature>
<dbReference type="Pfam" id="PF04258">
    <property type="entry name" value="Peptidase_A22B"/>
    <property type="match status" value="1"/>
</dbReference>
<comment type="caution">
    <text evidence="10">The sequence shown here is derived from an EMBL/GenBank/DDBJ whole genome shotgun (WGS) entry which is preliminary data.</text>
</comment>
<accession>A0A8H4EXV3</accession>
<feature type="region of interest" description="Disordered" evidence="8">
    <location>
        <begin position="67"/>
        <end position="89"/>
    </location>
</feature>
<comment type="subcellular location">
    <subcellularLocation>
        <location evidence="1">Endoplasmic reticulum membrane</location>
        <topology evidence="1">Multi-pass membrane protein</topology>
    </subcellularLocation>
</comment>
<feature type="transmembrane region" description="Helical" evidence="9">
    <location>
        <begin position="328"/>
        <end position="350"/>
    </location>
</feature>
<keyword evidence="7 9" id="KW-0472">Membrane</keyword>
<dbReference type="AlphaFoldDB" id="A0A8H4EXV3"/>
<dbReference type="Proteomes" id="UP000469890">
    <property type="component" value="Unassembled WGS sequence"/>
</dbReference>
<evidence type="ECO:0000256" key="3">
    <source>
        <dbReference type="ARBA" id="ARBA00022692"/>
    </source>
</evidence>
<feature type="compositionally biased region" description="Acidic residues" evidence="8">
    <location>
        <begin position="426"/>
        <end position="444"/>
    </location>
</feature>
<keyword evidence="4" id="KW-0378">Hydrolase</keyword>
<dbReference type="InterPro" id="IPR006639">
    <property type="entry name" value="Preselin/SPP"/>
</dbReference>
<dbReference type="InterPro" id="IPR007369">
    <property type="entry name" value="Peptidase_A22B_SPP"/>
</dbReference>
<dbReference type="GO" id="GO:0098553">
    <property type="term" value="C:lumenal side of endoplasmic reticulum membrane"/>
    <property type="evidence" value="ECO:0007669"/>
    <property type="project" value="TreeGrafter"/>
</dbReference>
<sequence length="468" mass="52640">MLDVHHKCLYKAPFYPHFLFLSFPLSSYTMESSTKELGLYIAYGAIITMAVVPIYAGSLGSIKGMKRPSNAPKAKKSDNPLEDSEDEDESVSESLSSGDAYLFPIIGSCVLFSMYLAFRYLDKKYINYVLTGYFSIMGCAAVAKTFLMVAKKITPMSVLKNVAKYKVTLSKRSKNLSHISFTVVHGILLVASIALTAYYSYTKNWIASNIFGLSFSVNAIQLLSLDSFKTGMILLSGLFFYDIFWVFYTPVMVSVATNFDAPIKLLWPRDIIEFLFTQTENARFTMLGLGDIVIPGIFVALCLRFDRHMSWKRNPVGQFRSTKFPKPYFTANLIAYILGLGLTMVVMHFFKAAQPALLYLSPACILSVLITAVVRGELKDLFAYTTEDEKDDKDKKKNKEEKKKNKLLSQTIIEEVVADPKTGSIEIEEIELEEEEEVDEEQEEKEVAAQTTGSKKNATSGKKRKNKK</sequence>
<evidence type="ECO:0000256" key="7">
    <source>
        <dbReference type="ARBA" id="ARBA00023136"/>
    </source>
</evidence>
<dbReference type="GO" id="GO:0098554">
    <property type="term" value="C:cytoplasmic side of endoplasmic reticulum membrane"/>
    <property type="evidence" value="ECO:0007669"/>
    <property type="project" value="TreeGrafter"/>
</dbReference>
<feature type="transmembrane region" description="Helical" evidence="9">
    <location>
        <begin position="356"/>
        <end position="374"/>
    </location>
</feature>
<dbReference type="SMART" id="SM00730">
    <property type="entry name" value="PSN"/>
    <property type="match status" value="1"/>
</dbReference>
<evidence type="ECO:0000313" key="10">
    <source>
        <dbReference type="EMBL" id="KAF1798541.1"/>
    </source>
</evidence>
<evidence type="ECO:0000256" key="5">
    <source>
        <dbReference type="ARBA" id="ARBA00022824"/>
    </source>
</evidence>
<dbReference type="GO" id="GO:0006465">
    <property type="term" value="P:signal peptide processing"/>
    <property type="evidence" value="ECO:0007669"/>
    <property type="project" value="TreeGrafter"/>
</dbReference>
<feature type="transmembrane region" description="Helical" evidence="9">
    <location>
        <begin position="230"/>
        <end position="248"/>
    </location>
</feature>
<dbReference type="PANTHER" id="PTHR12174:SF23">
    <property type="entry name" value="MINOR HISTOCOMPATIBILITY ANTIGEN H13"/>
    <property type="match status" value="1"/>
</dbReference>
<name>A0A8H4EXV3_MUCCL</name>
<feature type="transmembrane region" description="Helical" evidence="9">
    <location>
        <begin position="100"/>
        <end position="118"/>
    </location>
</feature>
<dbReference type="GO" id="GO:0033619">
    <property type="term" value="P:membrane protein proteolysis"/>
    <property type="evidence" value="ECO:0007669"/>
    <property type="project" value="TreeGrafter"/>
</dbReference>
<feature type="transmembrane region" description="Helical" evidence="9">
    <location>
        <begin position="130"/>
        <end position="150"/>
    </location>
</feature>
<evidence type="ECO:0000256" key="2">
    <source>
        <dbReference type="ARBA" id="ARBA00006859"/>
    </source>
</evidence>
<comment type="similarity">
    <text evidence="2">Belongs to the peptidase A22B family.</text>
</comment>
<dbReference type="EMBL" id="JAAECE010000007">
    <property type="protein sequence ID" value="KAF1798541.1"/>
    <property type="molecule type" value="Genomic_DNA"/>
</dbReference>
<protein>
    <submittedName>
        <fullName evidence="10">Signal peptide peptidase-domain-containing protein</fullName>
    </submittedName>
</protein>
<evidence type="ECO:0000256" key="1">
    <source>
        <dbReference type="ARBA" id="ARBA00004477"/>
    </source>
</evidence>
<feature type="transmembrane region" description="Helical" evidence="9">
    <location>
        <begin position="37"/>
        <end position="57"/>
    </location>
</feature>
<evidence type="ECO:0000256" key="8">
    <source>
        <dbReference type="SAM" id="MobiDB-lite"/>
    </source>
</evidence>
<evidence type="ECO:0000256" key="9">
    <source>
        <dbReference type="SAM" id="Phobius"/>
    </source>
</evidence>
<dbReference type="GO" id="GO:0042500">
    <property type="term" value="F:aspartic endopeptidase activity, intramembrane cleaving"/>
    <property type="evidence" value="ECO:0007669"/>
    <property type="project" value="InterPro"/>
</dbReference>
<dbReference type="PANTHER" id="PTHR12174">
    <property type="entry name" value="SIGNAL PEPTIDE PEPTIDASE"/>
    <property type="match status" value="1"/>
</dbReference>
<evidence type="ECO:0000256" key="4">
    <source>
        <dbReference type="ARBA" id="ARBA00022801"/>
    </source>
</evidence>
<keyword evidence="6 9" id="KW-1133">Transmembrane helix</keyword>
<keyword evidence="5" id="KW-0256">Endoplasmic reticulum</keyword>
<evidence type="ECO:0000256" key="6">
    <source>
        <dbReference type="ARBA" id="ARBA00022989"/>
    </source>
</evidence>
<evidence type="ECO:0000313" key="11">
    <source>
        <dbReference type="Proteomes" id="UP000469890"/>
    </source>
</evidence>
<feature type="compositionally biased region" description="Acidic residues" evidence="8">
    <location>
        <begin position="80"/>
        <end position="89"/>
    </location>
</feature>
<feature type="compositionally biased region" description="Polar residues" evidence="8">
    <location>
        <begin position="449"/>
        <end position="460"/>
    </location>
</feature>
<reference evidence="10 11" key="1">
    <citation type="submission" date="2019-09" db="EMBL/GenBank/DDBJ databases">
        <authorList>
            <consortium name="DOE Joint Genome Institute"/>
            <person name="Mondo S.J."/>
            <person name="Navarro-Mendoza M.I."/>
            <person name="Perez-Arques C."/>
            <person name="Panchal S."/>
            <person name="Nicolas F.E."/>
            <person name="Ganguly P."/>
            <person name="Pangilinan J."/>
            <person name="Grigoriev I."/>
            <person name="Heitman J."/>
            <person name="Sanya K."/>
            <person name="Garre V."/>
        </authorList>
    </citation>
    <scope>NUCLEOTIDE SEQUENCE [LARGE SCALE GENOMIC DNA]</scope>
    <source>
        <strain evidence="10 11">MU402</strain>
    </source>
</reference>
<organism evidence="10 11">
    <name type="scientific">Mucor circinelloides f. lusitanicus</name>
    <name type="common">Mucor racemosus var. lusitanicus</name>
    <dbReference type="NCBI Taxonomy" id="29924"/>
    <lineage>
        <taxon>Eukaryota</taxon>
        <taxon>Fungi</taxon>
        <taxon>Fungi incertae sedis</taxon>
        <taxon>Mucoromycota</taxon>
        <taxon>Mucoromycotina</taxon>
        <taxon>Mucoromycetes</taxon>
        <taxon>Mucorales</taxon>
        <taxon>Mucorineae</taxon>
        <taxon>Mucoraceae</taxon>
        <taxon>Mucor</taxon>
    </lineage>
</organism>
<feature type="transmembrane region" description="Helical" evidence="9">
    <location>
        <begin position="179"/>
        <end position="199"/>
    </location>
</feature>
<proteinExistence type="inferred from homology"/>